<dbReference type="PANTHER" id="PTHR43016">
    <property type="entry name" value="PRESEQUENCE PROTEASE"/>
    <property type="match status" value="1"/>
</dbReference>
<comment type="cofactor">
    <cofactor evidence="1">
        <name>Zn(2+)</name>
        <dbReference type="ChEBI" id="CHEBI:29105"/>
    </cofactor>
</comment>
<dbReference type="Proteomes" id="UP000095023">
    <property type="component" value="Unassembled WGS sequence"/>
</dbReference>
<evidence type="ECO:0000256" key="10">
    <source>
        <dbReference type="ARBA" id="ARBA00022833"/>
    </source>
</evidence>
<dbReference type="Gene3D" id="3.30.830.10">
    <property type="entry name" value="Metalloenzyme, LuxS/M16 peptidase-like"/>
    <property type="match status" value="4"/>
</dbReference>
<evidence type="ECO:0000313" key="17">
    <source>
        <dbReference type="EMBL" id="ODV90718.1"/>
    </source>
</evidence>
<evidence type="ECO:0000256" key="6">
    <source>
        <dbReference type="ARBA" id="ARBA00020167"/>
    </source>
</evidence>
<dbReference type="GO" id="GO:0004222">
    <property type="term" value="F:metalloendopeptidase activity"/>
    <property type="evidence" value="ECO:0007669"/>
    <property type="project" value="EnsemblFungi"/>
</dbReference>
<evidence type="ECO:0000256" key="2">
    <source>
        <dbReference type="ARBA" id="ARBA00004305"/>
    </source>
</evidence>
<feature type="domain" description="Peptidase M16C associated" evidence="16">
    <location>
        <begin position="474"/>
        <end position="722"/>
    </location>
</feature>
<dbReference type="FunFam" id="3.30.830.10:FF:000013">
    <property type="entry name" value="Mitochondrial presequence protease"/>
    <property type="match status" value="1"/>
</dbReference>
<evidence type="ECO:0000256" key="11">
    <source>
        <dbReference type="ARBA" id="ARBA00022946"/>
    </source>
</evidence>
<gene>
    <name evidence="17" type="ORF">CANCADRAFT_31592</name>
</gene>
<dbReference type="EMBL" id="KV453842">
    <property type="protein sequence ID" value="ODV90718.1"/>
    <property type="molecule type" value="Genomic_DNA"/>
</dbReference>
<dbReference type="InterPro" id="IPR007863">
    <property type="entry name" value="Peptidase_M16_C"/>
</dbReference>
<evidence type="ECO:0000256" key="3">
    <source>
        <dbReference type="ARBA" id="ARBA00004569"/>
    </source>
</evidence>
<comment type="function">
    <text evidence="15">Degrades mitochondrial transit peptides after their cleavage in the intermembrane space or in the matrix, and presequence peptides; clearance of these peptides is required to keep the presequence processing machinery running. Preferentially cleaves the N-terminal side of paired basic amino acid residues. Also degrades other unstructured peptides. May function as an ATP-dependent peptidase as opposed to a metalloendopeptidase.</text>
</comment>
<dbReference type="SMART" id="SM01264">
    <property type="entry name" value="M16C_associated"/>
    <property type="match status" value="1"/>
</dbReference>
<dbReference type="PANTHER" id="PTHR43016:SF13">
    <property type="entry name" value="PRESEQUENCE PROTEASE, MITOCHONDRIAL"/>
    <property type="match status" value="1"/>
</dbReference>
<evidence type="ECO:0000256" key="5">
    <source>
        <dbReference type="ARBA" id="ARBA00011853"/>
    </source>
</evidence>
<dbReference type="FunFam" id="3.30.830.10:FF:000009">
    <property type="entry name" value="Presequence protease, mitochondrial"/>
    <property type="match status" value="1"/>
</dbReference>
<accession>A0A1E4TGB5</accession>
<evidence type="ECO:0000256" key="8">
    <source>
        <dbReference type="ARBA" id="ARBA00022723"/>
    </source>
</evidence>
<evidence type="ECO:0000256" key="13">
    <source>
        <dbReference type="ARBA" id="ARBA00023128"/>
    </source>
</evidence>
<keyword evidence="13" id="KW-0496">Mitochondrion</keyword>
<keyword evidence="9" id="KW-0378">Hydrolase</keyword>
<reference evidence="18" key="1">
    <citation type="submission" date="2016-02" db="EMBL/GenBank/DDBJ databases">
        <title>Comparative genomics of biotechnologically important yeasts.</title>
        <authorList>
            <consortium name="DOE Joint Genome Institute"/>
            <person name="Riley R."/>
            <person name="Haridas S."/>
            <person name="Wolfe K.H."/>
            <person name="Lopes M.R."/>
            <person name="Hittinger C.T."/>
            <person name="Goker M."/>
            <person name="Salamov A."/>
            <person name="Wisecaver J."/>
            <person name="Long T.M."/>
            <person name="Aerts A.L."/>
            <person name="Barry K."/>
            <person name="Choi C."/>
            <person name="Clum A."/>
            <person name="Coughlan A.Y."/>
            <person name="Deshpande S."/>
            <person name="Douglass A.P."/>
            <person name="Hanson S.J."/>
            <person name="Klenk H.-P."/>
            <person name="Labutti K."/>
            <person name="Lapidus A."/>
            <person name="Lindquist E."/>
            <person name="Lipzen A."/>
            <person name="Meier-Kolthoff J.P."/>
            <person name="Ohm R.A."/>
            <person name="Otillar R.P."/>
            <person name="Pangilinan J."/>
            <person name="Peng Y."/>
            <person name="Rokas A."/>
            <person name="Rosa C.A."/>
            <person name="Scheuner C."/>
            <person name="Sibirny A.A."/>
            <person name="Slot J.C."/>
            <person name="Stielow J.B."/>
            <person name="Sun H."/>
            <person name="Kurtzman C.P."/>
            <person name="Blackwell M."/>
            <person name="Jeffries T.W."/>
            <person name="Grigoriev I.V."/>
        </authorList>
    </citation>
    <scope>NUCLEOTIDE SEQUENCE [LARGE SCALE GENOMIC DNA]</scope>
    <source>
        <strain evidence="18">NRRL Y-17796</strain>
    </source>
</reference>
<dbReference type="OrthoDB" id="10250783at2759"/>
<proteinExistence type="inferred from homology"/>
<dbReference type="Pfam" id="PF08367">
    <property type="entry name" value="M16C_assoc"/>
    <property type="match status" value="1"/>
</dbReference>
<keyword evidence="7" id="KW-0645">Protease</keyword>
<evidence type="ECO:0000256" key="7">
    <source>
        <dbReference type="ARBA" id="ARBA00022670"/>
    </source>
</evidence>
<keyword evidence="11" id="KW-0809">Transit peptide</keyword>
<evidence type="ECO:0000256" key="4">
    <source>
        <dbReference type="ARBA" id="ARBA00007575"/>
    </source>
</evidence>
<dbReference type="GO" id="GO:0051603">
    <property type="term" value="P:proteolysis involved in protein catabolic process"/>
    <property type="evidence" value="ECO:0007669"/>
    <property type="project" value="EnsemblFungi"/>
</dbReference>
<evidence type="ECO:0000313" key="18">
    <source>
        <dbReference type="Proteomes" id="UP000095023"/>
    </source>
</evidence>
<protein>
    <recommendedName>
        <fullName evidence="6">Presequence protease, mitochondrial</fullName>
    </recommendedName>
    <alternativeName>
        <fullName evidence="14">Pitrilysin metalloproteinase</fullName>
    </alternativeName>
</protein>
<dbReference type="Pfam" id="PF00675">
    <property type="entry name" value="Peptidase_M16"/>
    <property type="match status" value="1"/>
</dbReference>
<evidence type="ECO:0000256" key="1">
    <source>
        <dbReference type="ARBA" id="ARBA00001947"/>
    </source>
</evidence>
<dbReference type="InterPro" id="IPR011765">
    <property type="entry name" value="Pept_M16_N"/>
</dbReference>
<dbReference type="InterPro" id="IPR013578">
    <property type="entry name" value="Peptidase_M16C_assoc"/>
</dbReference>
<comment type="similarity">
    <text evidence="4">Belongs to the peptidase M16 family. PreP subfamily.</text>
</comment>
<evidence type="ECO:0000256" key="15">
    <source>
        <dbReference type="ARBA" id="ARBA00045897"/>
    </source>
</evidence>
<dbReference type="GO" id="GO:0034982">
    <property type="term" value="P:mitochondrial protein processing"/>
    <property type="evidence" value="ECO:0007669"/>
    <property type="project" value="EnsemblFungi"/>
</dbReference>
<evidence type="ECO:0000256" key="12">
    <source>
        <dbReference type="ARBA" id="ARBA00023049"/>
    </source>
</evidence>
<dbReference type="GO" id="GO:0005758">
    <property type="term" value="C:mitochondrial intermembrane space"/>
    <property type="evidence" value="ECO:0007669"/>
    <property type="project" value="UniProtKB-SubCell"/>
</dbReference>
<dbReference type="GO" id="GO:0004176">
    <property type="term" value="F:ATP-dependent peptidase activity"/>
    <property type="evidence" value="ECO:0007669"/>
    <property type="project" value="EnsemblFungi"/>
</dbReference>
<dbReference type="InterPro" id="IPR011249">
    <property type="entry name" value="Metalloenz_LuxS/M16"/>
</dbReference>
<dbReference type="Pfam" id="PF22516">
    <property type="entry name" value="PreP_C"/>
    <property type="match status" value="1"/>
</dbReference>
<comment type="subcellular location">
    <subcellularLocation>
        <location evidence="3">Mitochondrion intermembrane space</location>
    </subcellularLocation>
    <subcellularLocation>
        <location evidence="2">Mitochondrion matrix</location>
    </subcellularLocation>
</comment>
<dbReference type="AlphaFoldDB" id="A0A1E4TGB5"/>
<dbReference type="GO" id="GO:0005759">
    <property type="term" value="C:mitochondrial matrix"/>
    <property type="evidence" value="ECO:0007669"/>
    <property type="project" value="UniProtKB-SubCell"/>
</dbReference>
<sequence>MWRRFCRKFATNAVTRPGDKISGFVIDNVRDVPSLDLNVTLLTHESTGAKHLHVQRDDSNNVFAIGFKTLPPDATGVPHILEHTTLCGSEKYAVRDPFFKMLNRSLANFMNAMTASDYTFYPFATTNSIDFSNLMDVYLDATLHPLLRELDFKQEGWRLEHMDNTDMNSPLILKGVVYNEMKGQMSDSSYLFYIRFQESIFPSLNNSGGDPLYIPNLTHKQLVDFHHSHYHPSNAKSFTYGSFPLINHLEKLDSAYSTFSPLTPETSVRSPIPLNSSVEVFKPGPFDPMMDQNAQEKLSISWYAGDPADHYSSFCLRIACSLLLDGHAAPMYQALIDSQLAADFSPNTGFDSTMRTNILSIGVVGASADNVDNIKKTISGTMAEVIDIGFSRSRIDGVLHQLDISRKGSKPDFGMSLLYSITGPWFNDVNPIDIIDWSALVERFKVDLDSNPRLLQDILAKYCAPSAPSFFFRMNPSEKFEEEQAHAEAEQLRSKTHNLSESEKKEIYDMGLKILEHQSQPEDTSVLPTLKVSDIPRKPEISFEHEEETIGGVSNQWNIVPANGLVYARGLVDITNIPTDLIPYLGLYTAAFTSFGTKDQSMADLEDEIKLKTGGISFSARPISSPYEIGTAQLALGMSAYALKEKTDDMFGLLERVTQNTDFRNYEKLWSLITMSVADASNTIAERGHTYARGLATSKLTTAGVLNEKISGASQFAFLKKILDRGQDRLEDVSKKLEEIHKFVMNASTPFKTSITCESNARDDLGKSLQKFISNCGIGTKGNTFSAYSDISDFGAHPDSTKMLLNMPYQVSYGALAVLGAPYTHEDGAALQILSSLLTHKYLHPEIREKGGAYGGGATYAGVGGTFSFYSYRDPNPENTYKVMNKGWKVGSDREWSDIEIEEAKLTVFQGVDAPRSISDEGMIYFMDGISDEMRQKRREQLLDVTKSDVQRVSEKYLKAADLQAASPTDVRSCVFIGPNSDWAKDWNVIELEGLAESAKY</sequence>
<dbReference type="InterPro" id="IPR055130">
    <property type="entry name" value="PreP_C"/>
</dbReference>
<evidence type="ECO:0000259" key="16">
    <source>
        <dbReference type="SMART" id="SM01264"/>
    </source>
</evidence>
<name>A0A1E4TGB5_9ASCO</name>
<dbReference type="Pfam" id="PF05193">
    <property type="entry name" value="Peptidase_M16_C"/>
    <property type="match status" value="1"/>
</dbReference>
<keyword evidence="8" id="KW-0479">Metal-binding</keyword>
<dbReference type="SUPFAM" id="SSF63411">
    <property type="entry name" value="LuxS/MPP-like metallohydrolase"/>
    <property type="match status" value="4"/>
</dbReference>
<keyword evidence="10" id="KW-0862">Zinc</keyword>
<organism evidence="17 18">
    <name type="scientific">Tortispora caseinolytica NRRL Y-17796</name>
    <dbReference type="NCBI Taxonomy" id="767744"/>
    <lineage>
        <taxon>Eukaryota</taxon>
        <taxon>Fungi</taxon>
        <taxon>Dikarya</taxon>
        <taxon>Ascomycota</taxon>
        <taxon>Saccharomycotina</taxon>
        <taxon>Trigonopsidomycetes</taxon>
        <taxon>Trigonopsidales</taxon>
        <taxon>Trigonopsidaceae</taxon>
        <taxon>Tortispora</taxon>
    </lineage>
</organism>
<evidence type="ECO:0000256" key="9">
    <source>
        <dbReference type="ARBA" id="ARBA00022801"/>
    </source>
</evidence>
<evidence type="ECO:0000256" key="14">
    <source>
        <dbReference type="ARBA" id="ARBA00034552"/>
    </source>
</evidence>
<comment type="subunit">
    <text evidence="5">Monomer and homodimer; homodimerization is induced by binding of the substrate.</text>
</comment>
<keyword evidence="18" id="KW-1185">Reference proteome</keyword>
<dbReference type="GO" id="GO:0008270">
    <property type="term" value="F:zinc ion binding"/>
    <property type="evidence" value="ECO:0007669"/>
    <property type="project" value="EnsemblFungi"/>
</dbReference>
<keyword evidence="12" id="KW-0482">Metalloprotease</keyword>
<dbReference type="FunFam" id="3.30.830.10:FF:000011">
    <property type="entry name" value="Presequence protease, mitochondrial"/>
    <property type="match status" value="1"/>
</dbReference>